<evidence type="ECO:0000256" key="3">
    <source>
        <dbReference type="ARBA" id="ARBA00023274"/>
    </source>
</evidence>
<reference evidence="6 7" key="1">
    <citation type="journal article" date="2015" name="Nature">
        <title>rRNA introns, odd ribosomes, and small enigmatic genomes across a large radiation of phyla.</title>
        <authorList>
            <person name="Brown C.T."/>
            <person name="Hug L.A."/>
            <person name="Thomas B.C."/>
            <person name="Sharon I."/>
            <person name="Castelle C.J."/>
            <person name="Singh A."/>
            <person name="Wilkins M.J."/>
            <person name="Williams K.H."/>
            <person name="Banfield J.F."/>
        </authorList>
    </citation>
    <scope>NUCLEOTIDE SEQUENCE [LARGE SCALE GENOMIC DNA]</scope>
</reference>
<dbReference type="GO" id="GO:1990904">
    <property type="term" value="C:ribonucleoprotein complex"/>
    <property type="evidence" value="ECO:0007669"/>
    <property type="project" value="UniProtKB-KW"/>
</dbReference>
<accession>A0A0G4B9J6</accession>
<name>A0A0G4B9J6_UNCK3</name>
<dbReference type="AlphaFoldDB" id="A0A0G4B9J6"/>
<keyword evidence="3" id="KW-0687">Ribonucleoprotein</keyword>
<evidence type="ECO:0000256" key="4">
    <source>
        <dbReference type="ARBA" id="ARBA00035135"/>
    </source>
</evidence>
<proteinExistence type="inferred from homology"/>
<dbReference type="InterPro" id="IPR038380">
    <property type="entry name" value="Ribosomal_bS21_sf"/>
</dbReference>
<dbReference type="GO" id="GO:0003735">
    <property type="term" value="F:structural constituent of ribosome"/>
    <property type="evidence" value="ECO:0007669"/>
    <property type="project" value="InterPro"/>
</dbReference>
<dbReference type="Proteomes" id="UP000035659">
    <property type="component" value="Chromosome"/>
</dbReference>
<dbReference type="KEGG" id="bgw:VE98_C0001G0109"/>
<feature type="compositionally biased region" description="Basic and acidic residues" evidence="5">
    <location>
        <begin position="53"/>
        <end position="67"/>
    </location>
</feature>
<dbReference type="Gene3D" id="1.20.5.1150">
    <property type="entry name" value="Ribosomal protein S8"/>
    <property type="match status" value="1"/>
</dbReference>
<evidence type="ECO:0000256" key="1">
    <source>
        <dbReference type="ARBA" id="ARBA00006640"/>
    </source>
</evidence>
<protein>
    <recommendedName>
        <fullName evidence="4">Small ribosomal subunit protein bS21</fullName>
    </recommendedName>
</protein>
<organism evidence="6 7">
    <name type="scientific">candidate division Kazan bacterium GW2011_GWA1_50_15</name>
    <dbReference type="NCBI Taxonomy" id="1620412"/>
    <lineage>
        <taxon>Bacteria</taxon>
        <taxon>Bacteria division Kazan-3B-28</taxon>
    </lineage>
</organism>
<feature type="region of interest" description="Disordered" evidence="5">
    <location>
        <begin position="41"/>
        <end position="67"/>
    </location>
</feature>
<dbReference type="GO" id="GO:0005840">
    <property type="term" value="C:ribosome"/>
    <property type="evidence" value="ECO:0007669"/>
    <property type="project" value="UniProtKB-KW"/>
</dbReference>
<dbReference type="InterPro" id="IPR001911">
    <property type="entry name" value="Ribosomal_bS21"/>
</dbReference>
<dbReference type="GO" id="GO:0006412">
    <property type="term" value="P:translation"/>
    <property type="evidence" value="ECO:0007669"/>
    <property type="project" value="InterPro"/>
</dbReference>
<evidence type="ECO:0000256" key="2">
    <source>
        <dbReference type="ARBA" id="ARBA00022980"/>
    </source>
</evidence>
<dbReference type="Pfam" id="PF01165">
    <property type="entry name" value="Ribosomal_S21"/>
    <property type="match status" value="1"/>
</dbReference>
<dbReference type="STRING" id="1620412.VE98_C0001G0109"/>
<dbReference type="EMBL" id="CP011216">
    <property type="protein sequence ID" value="AKM84566.1"/>
    <property type="molecule type" value="Genomic_DNA"/>
</dbReference>
<keyword evidence="2" id="KW-0689">Ribosomal protein</keyword>
<sequence>MSTFVKRQDRESFDAMLRRFTRMVIGSKVITEAKDRQFFKKETTRRARRSSAVRREKIRAQKQRELY</sequence>
<dbReference type="NCBIfam" id="TIGR00030">
    <property type="entry name" value="S21p"/>
    <property type="match status" value="1"/>
</dbReference>
<comment type="similarity">
    <text evidence="1">Belongs to the bacterial ribosomal protein bS21 family.</text>
</comment>
<evidence type="ECO:0000313" key="6">
    <source>
        <dbReference type="EMBL" id="AKM84566.1"/>
    </source>
</evidence>
<gene>
    <name evidence="6" type="ORF">VE98_C0001G0109</name>
</gene>
<evidence type="ECO:0000256" key="5">
    <source>
        <dbReference type="SAM" id="MobiDB-lite"/>
    </source>
</evidence>
<evidence type="ECO:0000313" key="7">
    <source>
        <dbReference type="Proteomes" id="UP000035659"/>
    </source>
</evidence>